<dbReference type="Proteomes" id="UP001366166">
    <property type="component" value="Chromosome"/>
</dbReference>
<comment type="pathway">
    <text evidence="2 11">Pyrimidine metabolism; UMP biosynthesis via de novo pathway.</text>
</comment>
<dbReference type="GO" id="GO:0044205">
    <property type="term" value="P:'de novo' UMP biosynthetic process"/>
    <property type="evidence" value="ECO:0007669"/>
    <property type="project" value="UniProtKB-UniRule"/>
</dbReference>
<comment type="subcellular location">
    <subcellularLocation>
        <location evidence="1 11">Cytoplasm</location>
    </subcellularLocation>
</comment>
<keyword evidence="6 11" id="KW-0285">Flavoprotein</keyword>
<keyword evidence="7 11" id="KW-0288">FMN</keyword>
<dbReference type="Gene3D" id="3.20.20.70">
    <property type="entry name" value="Aldolase class I"/>
    <property type="match status" value="1"/>
</dbReference>
<dbReference type="InterPro" id="IPR005720">
    <property type="entry name" value="Dihydroorotate_DH_cat"/>
</dbReference>
<dbReference type="EC" id="1.3.-.-" evidence="11"/>
<dbReference type="PROSITE" id="PS00911">
    <property type="entry name" value="DHODEHASE_1"/>
    <property type="match status" value="1"/>
</dbReference>
<evidence type="ECO:0000313" key="13">
    <source>
        <dbReference type="EMBL" id="BEQ16729.1"/>
    </source>
</evidence>
<dbReference type="GO" id="GO:0005737">
    <property type="term" value="C:cytoplasm"/>
    <property type="evidence" value="ECO:0007669"/>
    <property type="project" value="UniProtKB-SubCell"/>
</dbReference>
<feature type="binding site" evidence="11">
    <location>
        <position position="130"/>
    </location>
    <ligand>
        <name>FMN</name>
        <dbReference type="ChEBI" id="CHEBI:58210"/>
    </ligand>
</feature>
<evidence type="ECO:0000256" key="2">
    <source>
        <dbReference type="ARBA" id="ARBA00004725"/>
    </source>
</evidence>
<dbReference type="InterPro" id="IPR049622">
    <property type="entry name" value="Dihydroorotate_DH_I"/>
</dbReference>
<dbReference type="Pfam" id="PF01180">
    <property type="entry name" value="DHO_dh"/>
    <property type="match status" value="1"/>
</dbReference>
<dbReference type="PANTHER" id="PTHR48109:SF1">
    <property type="entry name" value="DIHYDROOROTATE DEHYDROGENASE (FUMARATE)"/>
    <property type="match status" value="1"/>
</dbReference>
<feature type="binding site" evidence="11">
    <location>
        <begin position="196"/>
        <end position="197"/>
    </location>
    <ligand>
        <name>substrate</name>
    </ligand>
</feature>
<comment type="catalytic activity">
    <reaction evidence="11">
        <text>(S)-dihydroorotate + A = orotate + AH2</text>
        <dbReference type="Rhea" id="RHEA:18073"/>
        <dbReference type="ChEBI" id="CHEBI:13193"/>
        <dbReference type="ChEBI" id="CHEBI:17499"/>
        <dbReference type="ChEBI" id="CHEBI:30839"/>
        <dbReference type="ChEBI" id="CHEBI:30864"/>
    </reaction>
</comment>
<dbReference type="GO" id="GO:0004152">
    <property type="term" value="F:dihydroorotate dehydrogenase activity"/>
    <property type="evidence" value="ECO:0007669"/>
    <property type="project" value="UniProtKB-UniRule"/>
</dbReference>
<evidence type="ECO:0000259" key="12">
    <source>
        <dbReference type="Pfam" id="PF01180"/>
    </source>
</evidence>
<dbReference type="AlphaFoldDB" id="A0AAU9EQH4"/>
<feature type="binding site" evidence="11">
    <location>
        <position position="48"/>
    </location>
    <ligand>
        <name>substrate</name>
    </ligand>
</feature>
<dbReference type="FunFam" id="3.20.20.70:FF:000027">
    <property type="entry name" value="Dihydropyrimidine dehydrogenase [NADP(+)]"/>
    <property type="match status" value="1"/>
</dbReference>
<dbReference type="CDD" id="cd04740">
    <property type="entry name" value="DHOD_1B_like"/>
    <property type="match status" value="1"/>
</dbReference>
<dbReference type="InterPro" id="IPR050074">
    <property type="entry name" value="DHO_dehydrogenase"/>
</dbReference>
<feature type="binding site" evidence="11">
    <location>
        <position position="102"/>
    </location>
    <ligand>
        <name>FMN</name>
        <dbReference type="ChEBI" id="CHEBI:58210"/>
    </ligand>
</feature>
<sequence length="311" mass="31540">MSAGVDMAVSVGGVALANPVLAASGTFGYGREYSPYLEPTAIGGLVTKGVSLRPREGNPPPRIVETACGMLNAIGLANVGLEEFLAHKLPWLAGQPGAVVVNLYGESVEEFAELAARLGAEPGVDALELNVSCPNVKEGGMAFGCHPGAVGEVTQAAVRAAAGKPVWVKLTPNVTDPMPMALAAAQAGAQAVSLINTLLAMAIDPQTRRPRLANVVGGLSGPAIKPVGLRMVWQVAGALKIQHPQVDVVGLGGIMSGTDAAEYLIAGAKAVQVGTASFTDPAAAGRIAAELAAYCTEQKMSAAELCGSLRL</sequence>
<dbReference type="InterPro" id="IPR033888">
    <property type="entry name" value="DHOD_1B"/>
</dbReference>
<protein>
    <recommendedName>
        <fullName evidence="11">Dihydroorotate dehydrogenase</fullName>
        <shortName evidence="11">DHOD</shortName>
        <shortName evidence="11">DHODase</shortName>
        <shortName evidence="11">DHOdehase</shortName>
        <ecNumber evidence="11">1.3.-.-</ecNumber>
    </recommendedName>
</protein>
<feature type="binding site" evidence="11">
    <location>
        <position position="130"/>
    </location>
    <ligand>
        <name>substrate</name>
    </ligand>
</feature>
<dbReference type="EMBL" id="AP028679">
    <property type="protein sequence ID" value="BEQ16729.1"/>
    <property type="molecule type" value="Genomic_DNA"/>
</dbReference>
<feature type="binding site" evidence="11">
    <location>
        <position position="221"/>
    </location>
    <ligand>
        <name>FMN</name>
        <dbReference type="ChEBI" id="CHEBI:58210"/>
    </ligand>
</feature>
<dbReference type="KEGG" id="dmp:FAK_37950"/>
<feature type="binding site" evidence="11">
    <location>
        <begin position="72"/>
        <end position="76"/>
    </location>
    <ligand>
        <name>substrate</name>
    </ligand>
</feature>
<evidence type="ECO:0000313" key="14">
    <source>
        <dbReference type="Proteomes" id="UP001366166"/>
    </source>
</evidence>
<organism evidence="13 14">
    <name type="scientific">Desulfoferula mesophila</name>
    <dbReference type="NCBI Taxonomy" id="3058419"/>
    <lineage>
        <taxon>Bacteria</taxon>
        <taxon>Pseudomonadati</taxon>
        <taxon>Thermodesulfobacteriota</taxon>
        <taxon>Desulfarculia</taxon>
        <taxon>Desulfarculales</taxon>
        <taxon>Desulfarculaceae</taxon>
        <taxon>Desulfoferula</taxon>
    </lineage>
</organism>
<evidence type="ECO:0000256" key="5">
    <source>
        <dbReference type="ARBA" id="ARBA00022490"/>
    </source>
</evidence>
<feature type="binding site" evidence="11">
    <location>
        <begin position="48"/>
        <end position="49"/>
    </location>
    <ligand>
        <name>FMN</name>
        <dbReference type="ChEBI" id="CHEBI:58210"/>
    </ligand>
</feature>
<dbReference type="PROSITE" id="PS00912">
    <property type="entry name" value="DHODEHASE_2"/>
    <property type="match status" value="1"/>
</dbReference>
<accession>A0AAU9EQH4</accession>
<feature type="active site" description="Nucleophile" evidence="11">
    <location>
        <position position="133"/>
    </location>
</feature>
<dbReference type="InterPro" id="IPR001295">
    <property type="entry name" value="Dihydroorotate_DH_CS"/>
</dbReference>
<dbReference type="InterPro" id="IPR012135">
    <property type="entry name" value="Dihydroorotate_DH_1_2"/>
</dbReference>
<gene>
    <name evidence="11 13" type="primary">pyrD</name>
    <name evidence="13" type="ORF">FAK_37950</name>
</gene>
<dbReference type="HAMAP" id="MF_00224">
    <property type="entry name" value="DHO_dh_type1"/>
    <property type="match status" value="1"/>
</dbReference>
<dbReference type="PIRSF" id="PIRSF000164">
    <property type="entry name" value="DHO_oxidase"/>
    <property type="match status" value="1"/>
</dbReference>
<evidence type="ECO:0000256" key="7">
    <source>
        <dbReference type="ARBA" id="ARBA00022643"/>
    </source>
</evidence>
<comment type="cofactor">
    <cofactor evidence="11">
        <name>FMN</name>
        <dbReference type="ChEBI" id="CHEBI:58210"/>
    </cofactor>
    <text evidence="11">Binds 1 FMN per subunit.</text>
</comment>
<evidence type="ECO:0000256" key="8">
    <source>
        <dbReference type="ARBA" id="ARBA00022975"/>
    </source>
</evidence>
<name>A0AAU9EQH4_9BACT</name>
<feature type="binding site" evidence="11">
    <location>
        <begin position="252"/>
        <end position="253"/>
    </location>
    <ligand>
        <name>FMN</name>
        <dbReference type="ChEBI" id="CHEBI:58210"/>
    </ligand>
</feature>
<dbReference type="PANTHER" id="PTHR48109">
    <property type="entry name" value="DIHYDROOROTATE DEHYDROGENASE (QUINONE), MITOCHONDRIAL-RELATED"/>
    <property type="match status" value="1"/>
</dbReference>
<feature type="binding site" evidence="11">
    <location>
        <position position="169"/>
    </location>
    <ligand>
        <name>FMN</name>
        <dbReference type="ChEBI" id="CHEBI:58210"/>
    </ligand>
</feature>
<evidence type="ECO:0000256" key="10">
    <source>
        <dbReference type="ARBA" id="ARBA00023027"/>
    </source>
</evidence>
<proteinExistence type="inferred from homology"/>
<comment type="similarity">
    <text evidence="3 11">Belongs to the dihydroorotate dehydrogenase family. Type 1 subfamily.</text>
</comment>
<comment type="function">
    <text evidence="11">Catalyzes the conversion of dihydroorotate to orotate.</text>
</comment>
<feature type="domain" description="Dihydroorotate dehydrogenase catalytic" evidence="12">
    <location>
        <begin position="8"/>
        <end position="292"/>
    </location>
</feature>
<dbReference type="InterPro" id="IPR024920">
    <property type="entry name" value="Dihydroorotate_DH_1"/>
</dbReference>
<dbReference type="NCBIfam" id="TIGR01037">
    <property type="entry name" value="pyrD_sub1_fam"/>
    <property type="match status" value="1"/>
</dbReference>
<evidence type="ECO:0000256" key="3">
    <source>
        <dbReference type="ARBA" id="ARBA00008008"/>
    </source>
</evidence>
<keyword evidence="14" id="KW-1185">Reference proteome</keyword>
<comment type="subunit">
    <text evidence="4">Heterotetramer of 2 PyrK and 2 PyrD type B subunits.</text>
</comment>
<dbReference type="SUPFAM" id="SSF51395">
    <property type="entry name" value="FMN-linked oxidoreductases"/>
    <property type="match status" value="1"/>
</dbReference>
<evidence type="ECO:0000256" key="1">
    <source>
        <dbReference type="ARBA" id="ARBA00004496"/>
    </source>
</evidence>
<reference evidence="14" key="1">
    <citation type="journal article" date="2023" name="Arch. Microbiol.">
        <title>Desulfoferula mesophilus gen. nov. sp. nov., a mesophilic sulfate-reducing bacterium isolated from a brackish lake sediment.</title>
        <authorList>
            <person name="Watanabe T."/>
            <person name="Yabe T."/>
            <person name="Tsuji J.M."/>
            <person name="Fukui M."/>
        </authorList>
    </citation>
    <scope>NUCLEOTIDE SEQUENCE [LARGE SCALE GENOMIC DNA]</scope>
    <source>
        <strain evidence="14">12FAK</strain>
    </source>
</reference>
<keyword evidence="8 11" id="KW-0665">Pyrimidine biosynthesis</keyword>
<feature type="binding site" evidence="11">
    <location>
        <position position="195"/>
    </location>
    <ligand>
        <name>FMN</name>
        <dbReference type="ChEBI" id="CHEBI:58210"/>
    </ligand>
</feature>
<feature type="binding site" evidence="11">
    <location>
        <begin position="274"/>
        <end position="275"/>
    </location>
    <ligand>
        <name>FMN</name>
        <dbReference type="ChEBI" id="CHEBI:58210"/>
    </ligand>
</feature>
<keyword evidence="5 11" id="KW-0963">Cytoplasm</keyword>
<dbReference type="GO" id="GO:0006207">
    <property type="term" value="P:'de novo' pyrimidine nucleobase biosynthetic process"/>
    <property type="evidence" value="ECO:0007669"/>
    <property type="project" value="InterPro"/>
</dbReference>
<keyword evidence="10" id="KW-0520">NAD</keyword>
<evidence type="ECO:0000256" key="9">
    <source>
        <dbReference type="ARBA" id="ARBA00023002"/>
    </source>
</evidence>
<evidence type="ECO:0000256" key="4">
    <source>
        <dbReference type="ARBA" id="ARBA00011669"/>
    </source>
</evidence>
<keyword evidence="9 11" id="KW-0560">Oxidoreductase</keyword>
<evidence type="ECO:0000256" key="11">
    <source>
        <dbReference type="HAMAP-Rule" id="MF_00224"/>
    </source>
</evidence>
<feature type="binding site" evidence="11">
    <location>
        <position position="24"/>
    </location>
    <ligand>
        <name>FMN</name>
        <dbReference type="ChEBI" id="CHEBI:58210"/>
    </ligand>
</feature>
<dbReference type="InterPro" id="IPR013785">
    <property type="entry name" value="Aldolase_TIM"/>
</dbReference>
<dbReference type="NCBIfam" id="NF005574">
    <property type="entry name" value="PRK07259.1"/>
    <property type="match status" value="1"/>
</dbReference>
<evidence type="ECO:0000256" key="6">
    <source>
        <dbReference type="ARBA" id="ARBA00022630"/>
    </source>
</evidence>